<organism evidence="2 3">
    <name type="scientific">Pseudoalteromonas aurantia</name>
    <dbReference type="NCBI Taxonomy" id="43654"/>
    <lineage>
        <taxon>Bacteria</taxon>
        <taxon>Pseudomonadati</taxon>
        <taxon>Pseudomonadota</taxon>
        <taxon>Gammaproteobacteria</taxon>
        <taxon>Alteromonadales</taxon>
        <taxon>Pseudoalteromonadaceae</taxon>
        <taxon>Pseudoalteromonas</taxon>
    </lineage>
</organism>
<proteinExistence type="predicted"/>
<dbReference type="OrthoDB" id="6293392at2"/>
<dbReference type="Proteomes" id="UP000307217">
    <property type="component" value="Unassembled WGS sequence"/>
</dbReference>
<comment type="caution">
    <text evidence="2">The sequence shown here is derived from an EMBL/GenBank/DDBJ whole genome shotgun (WGS) entry which is preliminary data.</text>
</comment>
<reference evidence="2 3" key="1">
    <citation type="submission" date="2018-01" db="EMBL/GenBank/DDBJ databases">
        <authorList>
            <person name="Paulsen S."/>
            <person name="Gram L.K."/>
        </authorList>
    </citation>
    <scope>NUCLEOTIDE SEQUENCE [LARGE SCALE GENOMIC DNA]</scope>
    <source>
        <strain evidence="2 3">S3790</strain>
    </source>
</reference>
<accession>A0A5S3V708</accession>
<evidence type="ECO:0000256" key="1">
    <source>
        <dbReference type="SAM" id="MobiDB-lite"/>
    </source>
</evidence>
<feature type="compositionally biased region" description="Polar residues" evidence="1">
    <location>
        <begin position="10"/>
        <end position="23"/>
    </location>
</feature>
<gene>
    <name evidence="2" type="ORF">CWC19_15960</name>
</gene>
<sequence length="64" mass="6809">MKKHKKLRGNSVNLSQGQTPKVASGGNFTRGSYYSVECDTAIFAGSATGRNCYSAPGEDCNTVF</sequence>
<name>A0A5S3V708_9GAMM</name>
<dbReference type="AlphaFoldDB" id="A0A5S3V708"/>
<feature type="region of interest" description="Disordered" evidence="1">
    <location>
        <begin position="1"/>
        <end position="23"/>
    </location>
</feature>
<evidence type="ECO:0000313" key="2">
    <source>
        <dbReference type="EMBL" id="TMO66493.1"/>
    </source>
</evidence>
<dbReference type="EMBL" id="PNBX01000074">
    <property type="protein sequence ID" value="TMO66493.1"/>
    <property type="molecule type" value="Genomic_DNA"/>
</dbReference>
<protein>
    <submittedName>
        <fullName evidence="2">Uncharacterized protein</fullName>
    </submittedName>
</protein>
<evidence type="ECO:0000313" key="3">
    <source>
        <dbReference type="Proteomes" id="UP000307217"/>
    </source>
</evidence>
<reference evidence="3" key="2">
    <citation type="submission" date="2019-06" db="EMBL/GenBank/DDBJ databases">
        <title>Co-occurence of chitin degradation, pigmentation and bioactivity in marine Pseudoalteromonas.</title>
        <authorList>
            <person name="Sonnenschein E.C."/>
            <person name="Bech P.K."/>
        </authorList>
    </citation>
    <scope>NUCLEOTIDE SEQUENCE [LARGE SCALE GENOMIC DNA]</scope>
    <source>
        <strain evidence="3">S3790</strain>
    </source>
</reference>